<organism evidence="9 10">
    <name type="scientific">Micromonospora siamensis</name>
    <dbReference type="NCBI Taxonomy" id="299152"/>
    <lineage>
        <taxon>Bacteria</taxon>
        <taxon>Bacillati</taxon>
        <taxon>Actinomycetota</taxon>
        <taxon>Actinomycetes</taxon>
        <taxon>Micromonosporales</taxon>
        <taxon>Micromonosporaceae</taxon>
        <taxon>Micromonospora</taxon>
    </lineage>
</organism>
<keyword evidence="10" id="KW-1185">Reference proteome</keyword>
<feature type="transmembrane region" description="Helical" evidence="7">
    <location>
        <begin position="231"/>
        <end position="251"/>
    </location>
</feature>
<feature type="transmembrane region" description="Helical" evidence="7">
    <location>
        <begin position="602"/>
        <end position="626"/>
    </location>
</feature>
<feature type="transmembrane region" description="Helical" evidence="7">
    <location>
        <begin position="638"/>
        <end position="656"/>
    </location>
</feature>
<gene>
    <name evidence="9" type="ORF">GA0074704_1207</name>
</gene>
<keyword evidence="5 7" id="KW-1133">Transmembrane helix</keyword>
<feature type="domain" description="SSD" evidence="8">
    <location>
        <begin position="625"/>
        <end position="735"/>
    </location>
</feature>
<dbReference type="InterPro" id="IPR004869">
    <property type="entry name" value="MMPL_dom"/>
</dbReference>
<comment type="subcellular location">
    <subcellularLocation>
        <location evidence="1">Cell membrane</location>
        <topology evidence="1">Multi-pass membrane protein</topology>
    </subcellularLocation>
</comment>
<feature type="transmembrane region" description="Helical" evidence="7">
    <location>
        <begin position="576"/>
        <end position="595"/>
    </location>
</feature>
<dbReference type="EMBL" id="LT607751">
    <property type="protein sequence ID" value="SCG42019.1"/>
    <property type="molecule type" value="Genomic_DNA"/>
</dbReference>
<reference evidence="9 10" key="1">
    <citation type="submission" date="2016-06" db="EMBL/GenBank/DDBJ databases">
        <authorList>
            <person name="Kjaerup R.B."/>
            <person name="Dalgaard T.S."/>
            <person name="Juul-Madsen H.R."/>
        </authorList>
    </citation>
    <scope>NUCLEOTIDE SEQUENCE [LARGE SCALE GENOMIC DNA]</scope>
    <source>
        <strain evidence="9 10">DSM 45097</strain>
    </source>
</reference>
<dbReference type="SUPFAM" id="SSF82866">
    <property type="entry name" value="Multidrug efflux transporter AcrB transmembrane domain"/>
    <property type="match status" value="2"/>
</dbReference>
<evidence type="ECO:0000256" key="6">
    <source>
        <dbReference type="ARBA" id="ARBA00023136"/>
    </source>
</evidence>
<evidence type="ECO:0000313" key="10">
    <source>
        <dbReference type="Proteomes" id="UP000198210"/>
    </source>
</evidence>
<dbReference type="PROSITE" id="PS50156">
    <property type="entry name" value="SSD"/>
    <property type="match status" value="2"/>
</dbReference>
<keyword evidence="4 7" id="KW-0812">Transmembrane</keyword>
<accession>A0A1C5H7M8</accession>
<feature type="transmembrane region" description="Helical" evidence="7">
    <location>
        <begin position="263"/>
        <end position="282"/>
    </location>
</feature>
<feature type="transmembrane region" description="Helical" evidence="7">
    <location>
        <begin position="677"/>
        <end position="700"/>
    </location>
</feature>
<dbReference type="Pfam" id="PF03176">
    <property type="entry name" value="MMPL"/>
    <property type="match status" value="2"/>
</dbReference>
<dbReference type="Gene3D" id="1.20.1640.10">
    <property type="entry name" value="Multidrug efflux transporter AcrB transmembrane domain"/>
    <property type="match status" value="2"/>
</dbReference>
<dbReference type="RefSeq" id="WP_088969579.1">
    <property type="nucleotide sequence ID" value="NZ_JBHLYF010000014.1"/>
</dbReference>
<dbReference type="InterPro" id="IPR000731">
    <property type="entry name" value="SSD"/>
</dbReference>
<dbReference type="GO" id="GO:0005886">
    <property type="term" value="C:plasma membrane"/>
    <property type="evidence" value="ECO:0007669"/>
    <property type="project" value="UniProtKB-SubCell"/>
</dbReference>
<name>A0A1C5H7M8_9ACTN</name>
<dbReference type="PANTHER" id="PTHR33406:SF6">
    <property type="entry name" value="MEMBRANE PROTEIN YDGH-RELATED"/>
    <property type="match status" value="1"/>
</dbReference>
<dbReference type="Proteomes" id="UP000198210">
    <property type="component" value="Chromosome I"/>
</dbReference>
<feature type="transmembrane region" description="Helical" evidence="7">
    <location>
        <begin position="303"/>
        <end position="327"/>
    </location>
</feature>
<feature type="transmembrane region" description="Helical" evidence="7">
    <location>
        <begin position="407"/>
        <end position="427"/>
    </location>
</feature>
<evidence type="ECO:0000256" key="1">
    <source>
        <dbReference type="ARBA" id="ARBA00004651"/>
    </source>
</evidence>
<sequence length="765" mass="82292">MFLKASRAIIAGRWLSVVFWIILAAVLVQVAPNLQEEANTSQQESRSRSSLEAFKASELIAEKFPDVQEVMNNQVTVTLFRDSGLTTADQEYGRALEQFLTTRRDDIRLESTVSPFSDPQNGRGLLSSDGKAALVELNLDMTYATEDNNEWLNQTKEVIPRIRNHLSADAAERDGAPAAPAGLDVHLTGGNAIWGDVITLQEESLNRTLVMTLVFILVVLLVIYRSPVAAIFPLISVVLALTISQGVLGIAADAGLPVSPNALVFLIIVLFGLGTDHSLLMFSRFRDNLLDGRDKLDALRSAVTNGGEAIFSSACAVIVAFGAMFFATDANFKGIGPPLAIAVAIEFLVIMTLIPAAMAILGEKVFWPFQPAKVRAKRLRRGADGRAAKAGIWERIAAVVTSRPNRFIALTLIALIPFIGLLAGFRFDNNELRALLPTSTDSYQGLTVQREHYGEAAGAENAVSIIIESAQPGWDDAKLATLRKVGGDLDALPGVSTVTTPDRSTGPGFSADGTSVSLSAMLADDPYSQRAMDTVTEMRDTLRQSLRGTNLAGSTAYVGGVTAEVRDNLATQKRDFLLIATVVLIGILLILAVLLRSLVAPLYMAATIVVAYAATMGLTVATFQYGFGYSGLWIDAPVAAFVILVALGIDYSIFLMTRVKEEHQNGRQPTREAVRKALASTGSVITSCGIILAGTFTPLLFSGIKSYVEMGFAIVVGLLLDTFVIRTLLVPAIAVKVGERNWWPRRPQPVADEVTAESDEVVPVP</sequence>
<evidence type="ECO:0000256" key="5">
    <source>
        <dbReference type="ARBA" id="ARBA00022989"/>
    </source>
</evidence>
<evidence type="ECO:0000313" key="9">
    <source>
        <dbReference type="EMBL" id="SCG42019.1"/>
    </source>
</evidence>
<dbReference type="PANTHER" id="PTHR33406">
    <property type="entry name" value="MEMBRANE PROTEIN MJ1562-RELATED"/>
    <property type="match status" value="1"/>
</dbReference>
<feature type="domain" description="SSD" evidence="8">
    <location>
        <begin position="230"/>
        <end position="360"/>
    </location>
</feature>
<dbReference type="InterPro" id="IPR050545">
    <property type="entry name" value="Mycobact_MmpL"/>
</dbReference>
<evidence type="ECO:0000259" key="8">
    <source>
        <dbReference type="PROSITE" id="PS50156"/>
    </source>
</evidence>
<evidence type="ECO:0000256" key="7">
    <source>
        <dbReference type="SAM" id="Phobius"/>
    </source>
</evidence>
<evidence type="ECO:0000256" key="3">
    <source>
        <dbReference type="ARBA" id="ARBA00022475"/>
    </source>
</evidence>
<feature type="transmembrane region" description="Helical" evidence="7">
    <location>
        <begin position="712"/>
        <end position="735"/>
    </location>
</feature>
<keyword evidence="3" id="KW-1003">Cell membrane</keyword>
<evidence type="ECO:0000256" key="4">
    <source>
        <dbReference type="ARBA" id="ARBA00022692"/>
    </source>
</evidence>
<protein>
    <submittedName>
        <fullName evidence="9">Putative drug exporter of the RND superfamily</fullName>
    </submittedName>
</protein>
<comment type="similarity">
    <text evidence="2">Belongs to the resistance-nodulation-cell division (RND) (TC 2.A.6) family. MmpL subfamily.</text>
</comment>
<evidence type="ECO:0000256" key="2">
    <source>
        <dbReference type="ARBA" id="ARBA00010157"/>
    </source>
</evidence>
<keyword evidence="6 7" id="KW-0472">Membrane</keyword>
<dbReference type="AlphaFoldDB" id="A0A1C5H7M8"/>
<feature type="transmembrane region" description="Helical" evidence="7">
    <location>
        <begin position="339"/>
        <end position="361"/>
    </location>
</feature>
<proteinExistence type="inferred from homology"/>
<feature type="transmembrane region" description="Helical" evidence="7">
    <location>
        <begin position="205"/>
        <end position="224"/>
    </location>
</feature>